<keyword evidence="2" id="KW-1185">Reference proteome</keyword>
<comment type="caution">
    <text evidence="1">The sequence shown here is derived from an EMBL/GenBank/DDBJ whole genome shotgun (WGS) entry which is preliminary data.</text>
</comment>
<reference evidence="1" key="1">
    <citation type="submission" date="2023-06" db="EMBL/GenBank/DDBJ databases">
        <authorList>
            <person name="Jiang Y."/>
            <person name="Liu Q."/>
        </authorList>
    </citation>
    <scope>NUCLEOTIDE SEQUENCE</scope>
    <source>
        <strain evidence="1">CGMCC 1.12090</strain>
    </source>
</reference>
<sequence length="92" mass="9748">MSIVEANGRSQCGRQFAFERRRALSLCAIGAVPRPVGKCSSMTSGMSGSDLLNSIVVGTTWLRARSKGTKAALWACTKSVLPLHPVTTTGRP</sequence>
<gene>
    <name evidence="1" type="ORF">Q2T77_30145</name>
</gene>
<dbReference type="Proteomes" id="UP001169027">
    <property type="component" value="Unassembled WGS sequence"/>
</dbReference>
<proteinExistence type="predicted"/>
<evidence type="ECO:0000313" key="1">
    <source>
        <dbReference type="EMBL" id="MDO1536553.1"/>
    </source>
</evidence>
<evidence type="ECO:0000313" key="2">
    <source>
        <dbReference type="Proteomes" id="UP001169027"/>
    </source>
</evidence>
<accession>A0ABT8SDS2</accession>
<protein>
    <submittedName>
        <fullName evidence="1">Uncharacterized protein</fullName>
    </submittedName>
</protein>
<organism evidence="1 2">
    <name type="scientific">Variovorax ginsengisoli</name>
    <dbReference type="NCBI Taxonomy" id="363844"/>
    <lineage>
        <taxon>Bacteria</taxon>
        <taxon>Pseudomonadati</taxon>
        <taxon>Pseudomonadota</taxon>
        <taxon>Betaproteobacteria</taxon>
        <taxon>Burkholderiales</taxon>
        <taxon>Comamonadaceae</taxon>
        <taxon>Variovorax</taxon>
    </lineage>
</organism>
<dbReference type="EMBL" id="JAUKVY010000029">
    <property type="protein sequence ID" value="MDO1536553.1"/>
    <property type="molecule type" value="Genomic_DNA"/>
</dbReference>
<name>A0ABT8SDS2_9BURK</name>